<sequence>MHCQKATWFLTSISYRITPNVLHAGYLMQTKKYKIVSNSLKLQHYLLTKKKTASSQNEDQSSPDVTDGRESKCCPACRADVYTSRNLIHGPSEEVYNQYARSNSYPTGSDTFKEEFEAAKINLDRLTATIALLEAERTRLKGIVEKYSIILHPMRAIPPGSLQSIFQSCVESLEREEPPKSSLVPSSMPWVLGQVCRYWRNTVLSMPHLWTSIVLDIRAHYYGHNTLSSLIFLLGLQIYRSQGLPLTVTIYCEGLGSNYSGHHPMIVLICARSQQWRNLRIEGHVDMLRTMSSIRGLLSNLESMSINLKETSTYFIQNMELAPALRSLTLHGFTSVKLPWHQIKYFQLRPSHEGSMLVSNNTYMSQVLTTLNQLSGVEVCDLHLDGEIDEHSRGSSLRNNHWHLDFNHLTSLTISARSWRSVPNFIRRITTPKLDCLRITTQFFGWDELLRLISRSSCKLTELSIRAAERGPHNALTYMSNVFSSVQDLTLLELGFCDTFRPGEGEEIISLLSSPMVPRLEKLSIIQFSGSRSPYSDGILLNALEYRWNPPEESGVNRLHTVTLGMKVIDPASRIRLEALRVQGLVVVEKEN</sequence>
<evidence type="ECO:0000256" key="1">
    <source>
        <dbReference type="SAM" id="Coils"/>
    </source>
</evidence>
<organism evidence="3 4">
    <name type="scientific">Moniliophthora roreri</name>
    <name type="common">Frosty pod rot fungus</name>
    <name type="synonym">Monilia roreri</name>
    <dbReference type="NCBI Taxonomy" id="221103"/>
    <lineage>
        <taxon>Eukaryota</taxon>
        <taxon>Fungi</taxon>
        <taxon>Dikarya</taxon>
        <taxon>Basidiomycota</taxon>
        <taxon>Agaricomycotina</taxon>
        <taxon>Agaricomycetes</taxon>
        <taxon>Agaricomycetidae</taxon>
        <taxon>Agaricales</taxon>
        <taxon>Marasmiineae</taxon>
        <taxon>Marasmiaceae</taxon>
        <taxon>Moniliophthora</taxon>
    </lineage>
</organism>
<protein>
    <recommendedName>
        <fullName evidence="5">F-box domain-containing protein</fullName>
    </recommendedName>
</protein>
<dbReference type="EMBL" id="LATX01002557">
    <property type="protein sequence ID" value="KTB27302.1"/>
    <property type="molecule type" value="Genomic_DNA"/>
</dbReference>
<keyword evidence="1" id="KW-0175">Coiled coil</keyword>
<evidence type="ECO:0000313" key="4">
    <source>
        <dbReference type="Proteomes" id="UP000054988"/>
    </source>
</evidence>
<feature type="coiled-coil region" evidence="1">
    <location>
        <begin position="116"/>
        <end position="143"/>
    </location>
</feature>
<reference evidence="3 4" key="1">
    <citation type="submission" date="2015-12" db="EMBL/GenBank/DDBJ databases">
        <title>Draft genome sequence of Moniliophthora roreri, the causal agent of frosty pod rot of cacao.</title>
        <authorList>
            <person name="Aime M.C."/>
            <person name="Diaz-Valderrama J.R."/>
            <person name="Kijpornyongpan T."/>
            <person name="Phillips-Mora W."/>
        </authorList>
    </citation>
    <scope>NUCLEOTIDE SEQUENCE [LARGE SCALE GENOMIC DNA]</scope>
    <source>
        <strain evidence="3 4">MCA 2952</strain>
    </source>
</reference>
<comment type="caution">
    <text evidence="3">The sequence shown here is derived from an EMBL/GenBank/DDBJ whole genome shotgun (WGS) entry which is preliminary data.</text>
</comment>
<feature type="region of interest" description="Disordered" evidence="2">
    <location>
        <begin position="51"/>
        <end position="71"/>
    </location>
</feature>
<gene>
    <name evidence="3" type="ORF">WG66_20106</name>
</gene>
<evidence type="ECO:0000256" key="2">
    <source>
        <dbReference type="SAM" id="MobiDB-lite"/>
    </source>
</evidence>
<feature type="compositionally biased region" description="Polar residues" evidence="2">
    <location>
        <begin position="53"/>
        <end position="64"/>
    </location>
</feature>
<evidence type="ECO:0008006" key="5">
    <source>
        <dbReference type="Google" id="ProtNLM"/>
    </source>
</evidence>
<evidence type="ECO:0000313" key="3">
    <source>
        <dbReference type="EMBL" id="KTB27302.1"/>
    </source>
</evidence>
<dbReference type="AlphaFoldDB" id="A0A0W0ETD0"/>
<name>A0A0W0ETD0_MONRR</name>
<proteinExistence type="predicted"/>
<accession>A0A0W0ETD0</accession>
<dbReference type="Proteomes" id="UP000054988">
    <property type="component" value="Unassembled WGS sequence"/>
</dbReference>